<protein>
    <submittedName>
        <fullName evidence="1">Uncharacterized protein</fullName>
    </submittedName>
</protein>
<reference evidence="1 2" key="1">
    <citation type="submission" date="2020-08" db="EMBL/GenBank/DDBJ databases">
        <title>Sequencing the genomes of 1000 actinobacteria strains.</title>
        <authorList>
            <person name="Klenk H.-P."/>
        </authorList>
    </citation>
    <scope>NUCLEOTIDE SEQUENCE [LARGE SCALE GENOMIC DNA]</scope>
    <source>
        <strain evidence="1 2">DSM 102030</strain>
    </source>
</reference>
<dbReference type="AlphaFoldDB" id="A0A7W7W339"/>
<gene>
    <name evidence="1" type="ORF">F4561_002229</name>
</gene>
<evidence type="ECO:0000313" key="2">
    <source>
        <dbReference type="Proteomes" id="UP000523007"/>
    </source>
</evidence>
<evidence type="ECO:0000313" key="1">
    <source>
        <dbReference type="EMBL" id="MBB4931409.1"/>
    </source>
</evidence>
<proteinExistence type="predicted"/>
<dbReference type="RefSeq" id="WP_184577528.1">
    <property type="nucleotide sequence ID" value="NZ_JACHJT010000001.1"/>
</dbReference>
<organism evidence="1 2">
    <name type="scientific">Lipingzhangella halophila</name>
    <dbReference type="NCBI Taxonomy" id="1783352"/>
    <lineage>
        <taxon>Bacteria</taxon>
        <taxon>Bacillati</taxon>
        <taxon>Actinomycetota</taxon>
        <taxon>Actinomycetes</taxon>
        <taxon>Streptosporangiales</taxon>
        <taxon>Nocardiopsidaceae</taxon>
        <taxon>Lipingzhangella</taxon>
    </lineage>
</organism>
<dbReference type="Proteomes" id="UP000523007">
    <property type="component" value="Unassembled WGS sequence"/>
</dbReference>
<keyword evidence="2" id="KW-1185">Reference proteome</keyword>
<dbReference type="EMBL" id="JACHJT010000001">
    <property type="protein sequence ID" value="MBB4931409.1"/>
    <property type="molecule type" value="Genomic_DNA"/>
</dbReference>
<name>A0A7W7W339_9ACTN</name>
<sequence>MRSIVRWNNEPEFQTRVREIRRELLDNVLGALSDAGVEAVTALRASLTADSDAVRVRAAQAILTNVVSLRAALDVEERLARLEAQQEHQ</sequence>
<comment type="caution">
    <text evidence="1">The sequence shown here is derived from an EMBL/GenBank/DDBJ whole genome shotgun (WGS) entry which is preliminary data.</text>
</comment>
<accession>A0A7W7W339</accession>